<feature type="transmembrane region" description="Helical" evidence="5">
    <location>
        <begin position="43"/>
        <end position="63"/>
    </location>
</feature>
<organism evidence="7 8">
    <name type="scientific">Thiohalocapsa halophila</name>
    <dbReference type="NCBI Taxonomy" id="69359"/>
    <lineage>
        <taxon>Bacteria</taxon>
        <taxon>Pseudomonadati</taxon>
        <taxon>Pseudomonadota</taxon>
        <taxon>Gammaproteobacteria</taxon>
        <taxon>Chromatiales</taxon>
        <taxon>Chromatiaceae</taxon>
        <taxon>Thiohalocapsa</taxon>
    </lineage>
</organism>
<feature type="transmembrane region" description="Helical" evidence="5">
    <location>
        <begin position="429"/>
        <end position="445"/>
    </location>
</feature>
<feature type="transmembrane region" description="Helical" evidence="5">
    <location>
        <begin position="129"/>
        <end position="147"/>
    </location>
</feature>
<evidence type="ECO:0000256" key="3">
    <source>
        <dbReference type="ARBA" id="ARBA00022989"/>
    </source>
</evidence>
<dbReference type="EMBL" id="NRRV01000013">
    <property type="protein sequence ID" value="MBK1630602.1"/>
    <property type="molecule type" value="Genomic_DNA"/>
</dbReference>
<keyword evidence="4 5" id="KW-0472">Membrane</keyword>
<feature type="transmembrane region" description="Helical" evidence="5">
    <location>
        <begin position="104"/>
        <end position="123"/>
    </location>
</feature>
<evidence type="ECO:0000313" key="7">
    <source>
        <dbReference type="EMBL" id="MBK1630602.1"/>
    </source>
</evidence>
<dbReference type="RefSeq" id="WP_200235619.1">
    <property type="nucleotide sequence ID" value="NZ_NRRV01000013.1"/>
</dbReference>
<feature type="transmembrane region" description="Helical" evidence="5">
    <location>
        <begin position="276"/>
        <end position="297"/>
    </location>
</feature>
<evidence type="ECO:0000313" key="8">
    <source>
        <dbReference type="Proteomes" id="UP000748752"/>
    </source>
</evidence>
<evidence type="ECO:0000256" key="2">
    <source>
        <dbReference type="ARBA" id="ARBA00022692"/>
    </source>
</evidence>
<dbReference type="InterPro" id="IPR007016">
    <property type="entry name" value="O-antigen_ligase-rel_domated"/>
</dbReference>
<protein>
    <recommendedName>
        <fullName evidence="6">O-antigen ligase-related domain-containing protein</fullName>
    </recommendedName>
</protein>
<dbReference type="PANTHER" id="PTHR37422">
    <property type="entry name" value="TEICHURONIC ACID BIOSYNTHESIS PROTEIN TUAE"/>
    <property type="match status" value="1"/>
</dbReference>
<evidence type="ECO:0000256" key="4">
    <source>
        <dbReference type="ARBA" id="ARBA00023136"/>
    </source>
</evidence>
<keyword evidence="3 5" id="KW-1133">Transmembrane helix</keyword>
<name>A0ABS1CFB9_9GAMM</name>
<evidence type="ECO:0000256" key="5">
    <source>
        <dbReference type="SAM" id="Phobius"/>
    </source>
</evidence>
<feature type="transmembrane region" description="Helical" evidence="5">
    <location>
        <begin position="197"/>
        <end position="213"/>
    </location>
</feature>
<sequence>MPLPPEIFPEPISLKQLVFVVATLGFLAMAIPAAIKFPWMERVCIGGILFMAINPVDVTFFSYTNYRGDIRGIEFGITDWLTIVLIVTMQFAPRWKRRRLYYRSPNDVLMWAYLVWAAASIAWALIPQFAFFGVTRLIRAFALFWVAYNYVRDEDDLRFVINCVVALTFYSFFQVLLDKYQRGVFPPRGSFDHQNTLVTFQNVMNFIIFAALLGDTDKVFDKRSLVYWTALGAGSLTSVATLSRGGMVTMVMGYAMMTPILLWLKQPGRKRGKKLIALGMMFLASLPALAVVLPPIIDRFQNAPEESAEARDLFNEVAKDMGDTRFLGIGLNNYSYGTAYVDQYRDSLPPIDHGGLAHHIYWLHYAELGVIGRALFILLMLGFMAVMLRFILRRRDSLERVFTVGVLAGFVIAMLIGLLEWNWRQSQMTLTYMMLAGVVCALPRVERERERAERRHHQQLLALAAYAQQQHAGGGRSAAVSARRHAGGLRSARHIGRAAGY</sequence>
<feature type="transmembrane region" description="Helical" evidence="5">
    <location>
        <begin position="159"/>
        <end position="177"/>
    </location>
</feature>
<dbReference type="InterPro" id="IPR051533">
    <property type="entry name" value="WaaL-like"/>
</dbReference>
<feature type="transmembrane region" description="Helical" evidence="5">
    <location>
        <begin position="12"/>
        <end position="31"/>
    </location>
</feature>
<evidence type="ECO:0000256" key="1">
    <source>
        <dbReference type="ARBA" id="ARBA00004141"/>
    </source>
</evidence>
<comment type="subcellular location">
    <subcellularLocation>
        <location evidence="1">Membrane</location>
        <topology evidence="1">Multi-pass membrane protein</topology>
    </subcellularLocation>
</comment>
<keyword evidence="2 5" id="KW-0812">Transmembrane</keyword>
<accession>A0ABS1CFB9</accession>
<feature type="transmembrane region" description="Helical" evidence="5">
    <location>
        <begin position="225"/>
        <end position="242"/>
    </location>
</feature>
<feature type="transmembrane region" description="Helical" evidence="5">
    <location>
        <begin position="404"/>
        <end position="423"/>
    </location>
</feature>
<dbReference type="Proteomes" id="UP000748752">
    <property type="component" value="Unassembled WGS sequence"/>
</dbReference>
<comment type="caution">
    <text evidence="7">The sequence shown here is derived from an EMBL/GenBank/DDBJ whole genome shotgun (WGS) entry which is preliminary data.</text>
</comment>
<feature type="transmembrane region" description="Helical" evidence="5">
    <location>
        <begin position="248"/>
        <end position="264"/>
    </location>
</feature>
<dbReference type="PANTHER" id="PTHR37422:SF13">
    <property type="entry name" value="LIPOPOLYSACCHARIDE BIOSYNTHESIS PROTEIN PA4999-RELATED"/>
    <property type="match status" value="1"/>
</dbReference>
<evidence type="ECO:0000259" key="6">
    <source>
        <dbReference type="Pfam" id="PF04932"/>
    </source>
</evidence>
<feature type="domain" description="O-antigen ligase-related" evidence="6">
    <location>
        <begin position="234"/>
        <end position="377"/>
    </location>
</feature>
<keyword evidence="8" id="KW-1185">Reference proteome</keyword>
<reference evidence="7 8" key="1">
    <citation type="journal article" date="2020" name="Microorganisms">
        <title>Osmotic Adaptation and Compatible Solute Biosynthesis of Phototrophic Bacteria as Revealed from Genome Analyses.</title>
        <authorList>
            <person name="Imhoff J.F."/>
            <person name="Rahn T."/>
            <person name="Kunzel S."/>
            <person name="Keller A."/>
            <person name="Neulinger S.C."/>
        </authorList>
    </citation>
    <scope>NUCLEOTIDE SEQUENCE [LARGE SCALE GENOMIC DNA]</scope>
    <source>
        <strain evidence="7 8">DSM 6210</strain>
    </source>
</reference>
<feature type="transmembrane region" description="Helical" evidence="5">
    <location>
        <begin position="370"/>
        <end position="392"/>
    </location>
</feature>
<proteinExistence type="predicted"/>
<feature type="transmembrane region" description="Helical" evidence="5">
    <location>
        <begin position="75"/>
        <end position="92"/>
    </location>
</feature>
<dbReference type="Pfam" id="PF04932">
    <property type="entry name" value="Wzy_C"/>
    <property type="match status" value="1"/>
</dbReference>
<gene>
    <name evidence="7" type="ORF">CKO31_07555</name>
</gene>